<name>A0A0B2RT70_GLYSO</name>
<gene>
    <name evidence="2" type="ORF">glysoja_049666</name>
</gene>
<dbReference type="EMBL" id="KN648329">
    <property type="protein sequence ID" value="KHN35454.1"/>
    <property type="molecule type" value="Genomic_DNA"/>
</dbReference>
<dbReference type="GO" id="GO:0080044">
    <property type="term" value="F:quercetin 7-O-glucosyltransferase activity"/>
    <property type="evidence" value="ECO:0007669"/>
    <property type="project" value="TreeGrafter"/>
</dbReference>
<protein>
    <submittedName>
        <fullName evidence="2">UDP-glycosyltransferase 85A7</fullName>
        <ecNumber evidence="2">2.4.1.-</ecNumber>
    </submittedName>
</protein>
<organism evidence="2">
    <name type="scientific">Glycine soja</name>
    <name type="common">Wild soybean</name>
    <dbReference type="NCBI Taxonomy" id="3848"/>
    <lineage>
        <taxon>Eukaryota</taxon>
        <taxon>Viridiplantae</taxon>
        <taxon>Streptophyta</taxon>
        <taxon>Embryophyta</taxon>
        <taxon>Tracheophyta</taxon>
        <taxon>Spermatophyta</taxon>
        <taxon>Magnoliopsida</taxon>
        <taxon>eudicotyledons</taxon>
        <taxon>Gunneridae</taxon>
        <taxon>Pentapetalae</taxon>
        <taxon>rosids</taxon>
        <taxon>fabids</taxon>
        <taxon>Fabales</taxon>
        <taxon>Fabaceae</taxon>
        <taxon>Papilionoideae</taxon>
        <taxon>50 kb inversion clade</taxon>
        <taxon>NPAAA clade</taxon>
        <taxon>indigoferoid/millettioid clade</taxon>
        <taxon>Phaseoleae</taxon>
        <taxon>Glycine</taxon>
        <taxon>Glycine subgen. Soja</taxon>
    </lineage>
</organism>
<keyword evidence="2" id="KW-0808">Transferase</keyword>
<dbReference type="Gene3D" id="3.40.50.2000">
    <property type="entry name" value="Glycogen Phosphorylase B"/>
    <property type="match status" value="2"/>
</dbReference>
<comment type="similarity">
    <text evidence="1">Belongs to the UDP-glycosyltransferase family.</text>
</comment>
<reference evidence="2" key="1">
    <citation type="submission" date="2014-07" db="EMBL/GenBank/DDBJ databases">
        <title>Identification of a novel salt tolerance gene in wild soybean by whole-genome sequencing.</title>
        <authorList>
            <person name="Lam H.-M."/>
            <person name="Qi X."/>
            <person name="Li M.-W."/>
            <person name="Liu X."/>
            <person name="Xie M."/>
            <person name="Ni M."/>
            <person name="Xu X."/>
        </authorList>
    </citation>
    <scope>NUCLEOTIDE SEQUENCE [LARGE SCALE GENOMIC DNA]</scope>
    <source>
        <tissue evidence="2">Root</tissue>
    </source>
</reference>
<proteinExistence type="inferred from homology"/>
<dbReference type="AlphaFoldDB" id="A0A0B2RT70"/>
<evidence type="ECO:0000256" key="1">
    <source>
        <dbReference type="ARBA" id="ARBA00009995"/>
    </source>
</evidence>
<sequence length="83" mass="9677">MNNSYQPTNCRYIYKEWEIGIEIDTNVKREEVEKLVNDFTEGEKGNKMRKKIVELKKKAGEATTPSGCSFMNLDKFIKEVLLN</sequence>
<accession>A0A0B2RT70</accession>
<dbReference type="Proteomes" id="UP000053555">
    <property type="component" value="Unassembled WGS sequence"/>
</dbReference>
<evidence type="ECO:0000313" key="2">
    <source>
        <dbReference type="EMBL" id="KHN35454.1"/>
    </source>
</evidence>
<dbReference type="GO" id="GO:0080043">
    <property type="term" value="F:quercetin 3-O-glucosyltransferase activity"/>
    <property type="evidence" value="ECO:0007669"/>
    <property type="project" value="TreeGrafter"/>
</dbReference>
<dbReference type="PANTHER" id="PTHR11926">
    <property type="entry name" value="GLUCOSYL/GLUCURONOSYL TRANSFERASES"/>
    <property type="match status" value="1"/>
</dbReference>
<dbReference type="PANTHER" id="PTHR11926:SF1188">
    <property type="entry name" value="FAMILY PROTEIN, PUTATIVE-RELATED"/>
    <property type="match status" value="1"/>
</dbReference>
<dbReference type="EC" id="2.4.1.-" evidence="2"/>
<keyword evidence="2" id="KW-0328">Glycosyltransferase</keyword>
<dbReference type="SUPFAM" id="SSF53756">
    <property type="entry name" value="UDP-Glycosyltransferase/glycogen phosphorylase"/>
    <property type="match status" value="1"/>
</dbReference>